<organism evidence="2 3">
    <name type="scientific">Rhizobium grahamii</name>
    <dbReference type="NCBI Taxonomy" id="1120045"/>
    <lineage>
        <taxon>Bacteria</taxon>
        <taxon>Pseudomonadati</taxon>
        <taxon>Pseudomonadota</taxon>
        <taxon>Alphaproteobacteria</taxon>
        <taxon>Hyphomicrobiales</taxon>
        <taxon>Rhizobiaceae</taxon>
        <taxon>Rhizobium/Agrobacterium group</taxon>
        <taxon>Rhizobium</taxon>
    </lineage>
</organism>
<proteinExistence type="predicted"/>
<reference evidence="2 3" key="1">
    <citation type="submission" date="2017-03" db="EMBL/GenBank/DDBJ databases">
        <title>Genome analysis of Rhizobial strains effectives or ineffectives for nitrogen fixation isolated from bean seeds.</title>
        <authorList>
            <person name="Peralta H."/>
            <person name="Aguilar-Vera A."/>
            <person name="Mora Y."/>
            <person name="Vargas-Lagunas C."/>
            <person name="Girard L."/>
            <person name="Mora J."/>
        </authorList>
    </citation>
    <scope>NUCLEOTIDE SEQUENCE [LARGE SCALE GENOMIC DNA]</scope>
    <source>
        <strain evidence="2 3">CCGM3</strain>
    </source>
</reference>
<feature type="compositionally biased region" description="Basic and acidic residues" evidence="1">
    <location>
        <begin position="21"/>
        <end position="45"/>
    </location>
</feature>
<comment type="caution">
    <text evidence="2">The sequence shown here is derived from an EMBL/GenBank/DDBJ whole genome shotgun (WGS) entry which is preliminary data.</text>
</comment>
<feature type="compositionally biased region" description="Basic and acidic residues" evidence="1">
    <location>
        <begin position="53"/>
        <end position="73"/>
    </location>
</feature>
<dbReference type="OrthoDB" id="8449638at2"/>
<dbReference type="AlphaFoldDB" id="A0A370KFT1"/>
<evidence type="ECO:0000313" key="3">
    <source>
        <dbReference type="Proteomes" id="UP000254939"/>
    </source>
</evidence>
<evidence type="ECO:0000313" key="2">
    <source>
        <dbReference type="EMBL" id="RDJ03253.1"/>
    </source>
</evidence>
<protein>
    <submittedName>
        <fullName evidence="2">Uncharacterized protein</fullName>
    </submittedName>
</protein>
<evidence type="ECO:0000256" key="1">
    <source>
        <dbReference type="SAM" id="MobiDB-lite"/>
    </source>
</evidence>
<sequence>MGMNTPKDGTPGTTDQSPRWEGPEENRPRGYLPAKDDPDSARDANGESNADPQVKKISEGLKQRGDDDKKARD</sequence>
<accession>A0A370KFT1</accession>
<dbReference type="EMBL" id="NAAC01000043">
    <property type="protein sequence ID" value="RDJ03253.1"/>
    <property type="molecule type" value="Genomic_DNA"/>
</dbReference>
<feature type="region of interest" description="Disordered" evidence="1">
    <location>
        <begin position="1"/>
        <end position="73"/>
    </location>
</feature>
<dbReference type="Proteomes" id="UP000254939">
    <property type="component" value="Unassembled WGS sequence"/>
</dbReference>
<gene>
    <name evidence="2" type="ORF">B5K06_30100</name>
</gene>
<name>A0A370KFT1_9HYPH</name>
<dbReference type="RefSeq" id="WP_114715567.1">
    <property type="nucleotide sequence ID" value="NZ_KZ857269.1"/>
</dbReference>